<accession>A0A0P1EDV0</accession>
<evidence type="ECO:0000313" key="2">
    <source>
        <dbReference type="Proteomes" id="UP000050783"/>
    </source>
</evidence>
<proteinExistence type="predicted"/>
<dbReference type="Proteomes" id="UP000050783">
    <property type="component" value="Unassembled WGS sequence"/>
</dbReference>
<dbReference type="AlphaFoldDB" id="A0A0P1EDV0"/>
<dbReference type="EMBL" id="CYPU01000039">
    <property type="protein sequence ID" value="CUH48024.1"/>
    <property type="molecule type" value="Genomic_DNA"/>
</dbReference>
<organism evidence="1 2">
    <name type="scientific">Ruegeria atlantica</name>
    <dbReference type="NCBI Taxonomy" id="81569"/>
    <lineage>
        <taxon>Bacteria</taxon>
        <taxon>Pseudomonadati</taxon>
        <taxon>Pseudomonadota</taxon>
        <taxon>Alphaproteobacteria</taxon>
        <taxon>Rhodobacterales</taxon>
        <taxon>Roseobacteraceae</taxon>
        <taxon>Ruegeria</taxon>
    </lineage>
</organism>
<name>A0A0P1EDV0_9RHOB</name>
<reference evidence="1 2" key="1">
    <citation type="submission" date="2015-09" db="EMBL/GenBank/DDBJ databases">
        <authorList>
            <consortium name="Swine Surveillance"/>
        </authorList>
    </citation>
    <scope>NUCLEOTIDE SEQUENCE [LARGE SCALE GENOMIC DNA]</scope>
    <source>
        <strain evidence="1 2">CECT 4292</strain>
    </source>
</reference>
<evidence type="ECO:0000313" key="1">
    <source>
        <dbReference type="EMBL" id="CUH48024.1"/>
    </source>
</evidence>
<gene>
    <name evidence="1" type="ORF">RUA4292_02201</name>
</gene>
<protein>
    <submittedName>
        <fullName evidence="1">Uncharacterized protein</fullName>
    </submittedName>
</protein>
<sequence>MRYQAVAIQDILSALTAPCPHLLLLRLQTFATEHFRYTLGANVRVNIVNDSDAGILTYTRKGSGLLCPTQYQISFNDQLSR</sequence>